<dbReference type="GO" id="GO:0008168">
    <property type="term" value="F:methyltransferase activity"/>
    <property type="evidence" value="ECO:0007669"/>
    <property type="project" value="UniProtKB-KW"/>
</dbReference>
<keyword evidence="5" id="KW-0963">Cytoplasm</keyword>
<keyword evidence="8" id="KW-0949">S-adenosyl-L-methionine</keyword>
<dbReference type="Gene3D" id="3.40.50.150">
    <property type="entry name" value="Vaccinia Virus protein VP39"/>
    <property type="match status" value="1"/>
</dbReference>
<reference evidence="14" key="1">
    <citation type="journal article" date="2019" name="Int. J. Syst. Evol. Microbiol.">
        <title>The Global Catalogue of Microorganisms (GCM) 10K type strain sequencing project: providing services to taxonomists for standard genome sequencing and annotation.</title>
        <authorList>
            <consortium name="The Broad Institute Genomics Platform"/>
            <consortium name="The Broad Institute Genome Sequencing Center for Infectious Disease"/>
            <person name="Wu L."/>
            <person name="Ma J."/>
        </authorList>
    </citation>
    <scope>NUCLEOTIDE SEQUENCE [LARGE SCALE GENOMIC DNA]</scope>
    <source>
        <strain evidence="14">KACC 12634</strain>
    </source>
</reference>
<evidence type="ECO:0000256" key="10">
    <source>
        <dbReference type="ARBA" id="ARBA00031323"/>
    </source>
</evidence>
<comment type="similarity">
    <text evidence="2">Belongs to the methyltransferase superfamily. L-isoaspartyl/D-aspartyl protein methyltransferase family.</text>
</comment>
<keyword evidence="6 13" id="KW-0489">Methyltransferase</keyword>
<dbReference type="Pfam" id="PF01135">
    <property type="entry name" value="PCMT"/>
    <property type="match status" value="1"/>
</dbReference>
<dbReference type="NCBIfam" id="TIGR04364">
    <property type="entry name" value="methyltran_FxLD"/>
    <property type="match status" value="1"/>
</dbReference>
<dbReference type="Proteomes" id="UP001596470">
    <property type="component" value="Unassembled WGS sequence"/>
</dbReference>
<dbReference type="CDD" id="cd02440">
    <property type="entry name" value="AdoMet_MTases"/>
    <property type="match status" value="1"/>
</dbReference>
<evidence type="ECO:0000256" key="3">
    <source>
        <dbReference type="ARBA" id="ARBA00011890"/>
    </source>
</evidence>
<protein>
    <recommendedName>
        <fullName evidence="4">Protein-L-isoaspartate O-methyltransferase</fullName>
        <ecNumber evidence="3">2.1.1.77</ecNumber>
    </recommendedName>
    <alternativeName>
        <fullName evidence="11">L-isoaspartyl protein carboxyl methyltransferase</fullName>
    </alternativeName>
    <alternativeName>
        <fullName evidence="9">Protein L-isoaspartyl methyltransferase</fullName>
    </alternativeName>
    <alternativeName>
        <fullName evidence="10">Protein-beta-aspartate methyltransferase</fullName>
    </alternativeName>
</protein>
<dbReference type="SUPFAM" id="SSF53335">
    <property type="entry name" value="S-adenosyl-L-methionine-dependent methyltransferases"/>
    <property type="match status" value="1"/>
</dbReference>
<dbReference type="PANTHER" id="PTHR11579">
    <property type="entry name" value="PROTEIN-L-ISOASPARTATE O-METHYLTRANSFERASE"/>
    <property type="match status" value="1"/>
</dbReference>
<name>A0ABW2D739_9ACTN</name>
<dbReference type="InterPro" id="IPR000682">
    <property type="entry name" value="PCMT"/>
</dbReference>
<keyword evidence="14" id="KW-1185">Reference proteome</keyword>
<keyword evidence="7" id="KW-0808">Transferase</keyword>
<evidence type="ECO:0000313" key="14">
    <source>
        <dbReference type="Proteomes" id="UP001596470"/>
    </source>
</evidence>
<evidence type="ECO:0000256" key="12">
    <source>
        <dbReference type="SAM" id="MobiDB-lite"/>
    </source>
</evidence>
<evidence type="ECO:0000256" key="4">
    <source>
        <dbReference type="ARBA" id="ARBA00013346"/>
    </source>
</evidence>
<gene>
    <name evidence="13" type="primary">fxlM</name>
    <name evidence="13" type="ORF">ACFQS3_06085</name>
</gene>
<dbReference type="EC" id="2.1.1.77" evidence="3"/>
<dbReference type="InterPro" id="IPR027573">
    <property type="entry name" value="Methyltran_FxLD"/>
</dbReference>
<dbReference type="GO" id="GO:0032259">
    <property type="term" value="P:methylation"/>
    <property type="evidence" value="ECO:0007669"/>
    <property type="project" value="UniProtKB-KW"/>
</dbReference>
<evidence type="ECO:0000256" key="8">
    <source>
        <dbReference type="ARBA" id="ARBA00022691"/>
    </source>
</evidence>
<evidence type="ECO:0000256" key="11">
    <source>
        <dbReference type="ARBA" id="ARBA00031350"/>
    </source>
</evidence>
<dbReference type="InterPro" id="IPR029063">
    <property type="entry name" value="SAM-dependent_MTases_sf"/>
</dbReference>
<comment type="caution">
    <text evidence="13">The sequence shown here is derived from an EMBL/GenBank/DDBJ whole genome shotgun (WGS) entry which is preliminary data.</text>
</comment>
<evidence type="ECO:0000256" key="9">
    <source>
        <dbReference type="ARBA" id="ARBA00030757"/>
    </source>
</evidence>
<organism evidence="13 14">
    <name type="scientific">Glycomyces mayteni</name>
    <dbReference type="NCBI Taxonomy" id="543887"/>
    <lineage>
        <taxon>Bacteria</taxon>
        <taxon>Bacillati</taxon>
        <taxon>Actinomycetota</taxon>
        <taxon>Actinomycetes</taxon>
        <taxon>Glycomycetales</taxon>
        <taxon>Glycomycetaceae</taxon>
        <taxon>Glycomyces</taxon>
    </lineage>
</organism>
<evidence type="ECO:0000256" key="2">
    <source>
        <dbReference type="ARBA" id="ARBA00005369"/>
    </source>
</evidence>
<evidence type="ECO:0000256" key="1">
    <source>
        <dbReference type="ARBA" id="ARBA00004496"/>
    </source>
</evidence>
<comment type="subcellular location">
    <subcellularLocation>
        <location evidence="1">Cytoplasm</location>
    </subcellularLocation>
</comment>
<evidence type="ECO:0000256" key="7">
    <source>
        <dbReference type="ARBA" id="ARBA00022679"/>
    </source>
</evidence>
<evidence type="ECO:0000313" key="13">
    <source>
        <dbReference type="EMBL" id="MFC6956761.1"/>
    </source>
</evidence>
<evidence type="ECO:0000256" key="5">
    <source>
        <dbReference type="ARBA" id="ARBA00022490"/>
    </source>
</evidence>
<accession>A0ABW2D739</accession>
<dbReference type="PANTHER" id="PTHR11579:SF0">
    <property type="entry name" value="PROTEIN-L-ISOASPARTATE(D-ASPARTATE) O-METHYLTRANSFERASE"/>
    <property type="match status" value="1"/>
</dbReference>
<sequence length="497" mass="52172">MCRIAAAPGFNGARPVRQSRRERWGSVPCGRACRCGGAPGFNGASGVRQSAAGGGRRGGQGRGRGGVAGVSGAEVGEAVVAHRTYAWPVGDHIDTSGNEAHKLRTRLVGGLRTSGVLRSESVETAMLAVPRHRFIPEAPLRTAYADDVYVTKRNSDGDAVSSASQPSIVAEMLEQLDVRPGHRVLEIGAGTGYNAALLDALVGPEGGVTTVDIDADAVARARSALDDVGCERVQAVQGDGELGWPGGAPYDRVIATVGTWDLPPAWWDQLADGGRLVAPLSIRGCEHSVAFDYRGGVMRSRSIVSCGFMPMRGLGSHEGHTVELASGRILTFHVDEEVEAAGAENALDGRGSTVWTSVRLKVNEDANQLSLWLACAFPGYGRMSAPFGDHGLQRLLMRWANPAVVEGSDFAYVVCRKVPGGNEIGVRGHGPDGAALAARVAAQANLWDRECRDGVSLQIAAYRDGGPPEDAAGVRFTVPKRHTRLAIRVAPVSGALG</sequence>
<evidence type="ECO:0000256" key="6">
    <source>
        <dbReference type="ARBA" id="ARBA00022603"/>
    </source>
</evidence>
<dbReference type="RefSeq" id="WP_382355242.1">
    <property type="nucleotide sequence ID" value="NZ_JBHMBP010000004.1"/>
</dbReference>
<feature type="region of interest" description="Disordered" evidence="12">
    <location>
        <begin position="44"/>
        <end position="69"/>
    </location>
</feature>
<dbReference type="EMBL" id="JBHSYS010000001">
    <property type="protein sequence ID" value="MFC6956761.1"/>
    <property type="molecule type" value="Genomic_DNA"/>
</dbReference>
<feature type="compositionally biased region" description="Gly residues" evidence="12">
    <location>
        <begin position="52"/>
        <end position="69"/>
    </location>
</feature>
<proteinExistence type="inferred from homology"/>